<keyword evidence="1" id="KW-0032">Aminotransferase</keyword>
<dbReference type="Proteomes" id="UP000014463">
    <property type="component" value="Unassembled WGS sequence"/>
</dbReference>
<dbReference type="RefSeq" id="WP_016415372.1">
    <property type="nucleotide sequence ID" value="NZ_AUAB01000001.1"/>
</dbReference>
<dbReference type="Pfam" id="PF01571">
    <property type="entry name" value="GCV_T"/>
    <property type="match status" value="1"/>
</dbReference>
<feature type="domain" description="GCVT N-terminal" evidence="3">
    <location>
        <begin position="84"/>
        <end position="323"/>
    </location>
</feature>
<evidence type="ECO:0008006" key="7">
    <source>
        <dbReference type="Google" id="ProtNLM"/>
    </source>
</evidence>
<organism evidence="5 6">
    <name type="scientific">Litchfieldella anticariensis (strain DSM 16096 / CECT 5854 / CIP 108499 / LMG 22089 / FP35)</name>
    <name type="common">Halomonas anticariensis</name>
    <dbReference type="NCBI Taxonomy" id="1121939"/>
    <lineage>
        <taxon>Bacteria</taxon>
        <taxon>Pseudomonadati</taxon>
        <taxon>Pseudomonadota</taxon>
        <taxon>Gammaproteobacteria</taxon>
        <taxon>Oceanospirillales</taxon>
        <taxon>Halomonadaceae</taxon>
        <taxon>Litchfieldella</taxon>
    </lineage>
</organism>
<dbReference type="InterPro" id="IPR029043">
    <property type="entry name" value="GcvT/YgfZ_C"/>
</dbReference>
<gene>
    <name evidence="5" type="ORF">L861_04720</name>
</gene>
<feature type="domain" description="Aminomethyltransferase C-terminal" evidence="4">
    <location>
        <begin position="379"/>
        <end position="440"/>
    </location>
</feature>
<feature type="compositionally biased region" description="Polar residues" evidence="2">
    <location>
        <begin position="1"/>
        <end position="12"/>
    </location>
</feature>
<name>S2KRC5_LITA3</name>
<dbReference type="Gene3D" id="3.30.1360.120">
    <property type="entry name" value="Probable tRNA modification gtpase trme, domain 1"/>
    <property type="match status" value="1"/>
</dbReference>
<accession>S2KRC5</accession>
<evidence type="ECO:0000259" key="4">
    <source>
        <dbReference type="Pfam" id="PF08669"/>
    </source>
</evidence>
<dbReference type="InterPro" id="IPR027266">
    <property type="entry name" value="TrmE/GcvT-like"/>
</dbReference>
<keyword evidence="1" id="KW-0808">Transferase</keyword>
<dbReference type="AlphaFoldDB" id="S2KRC5"/>
<dbReference type="EMBL" id="ASTJ01000011">
    <property type="protein sequence ID" value="EPC04627.1"/>
    <property type="molecule type" value="Genomic_DNA"/>
</dbReference>
<dbReference type="eggNOG" id="COG0404">
    <property type="taxonomic scope" value="Bacteria"/>
</dbReference>
<dbReference type="GO" id="GO:0008483">
    <property type="term" value="F:transaminase activity"/>
    <property type="evidence" value="ECO:0007669"/>
    <property type="project" value="UniProtKB-KW"/>
</dbReference>
<evidence type="ECO:0000256" key="2">
    <source>
        <dbReference type="SAM" id="MobiDB-lite"/>
    </source>
</evidence>
<dbReference type="Pfam" id="PF08669">
    <property type="entry name" value="GCV_T_C"/>
    <property type="match status" value="1"/>
</dbReference>
<evidence type="ECO:0000313" key="6">
    <source>
        <dbReference type="Proteomes" id="UP000014463"/>
    </source>
</evidence>
<evidence type="ECO:0000313" key="5">
    <source>
        <dbReference type="EMBL" id="EPC04627.1"/>
    </source>
</evidence>
<dbReference type="STRING" id="1121939.L861_04720"/>
<dbReference type="SUPFAM" id="SSF101790">
    <property type="entry name" value="Aminomethyltransferase beta-barrel domain"/>
    <property type="match status" value="1"/>
</dbReference>
<protein>
    <recommendedName>
        <fullName evidence="7">Glycine cleavage system protein T</fullName>
    </recommendedName>
</protein>
<reference evidence="5 6" key="1">
    <citation type="journal article" date="2013" name="Genome Announc.">
        <title>Draft genome sequence of the moderately halophilic gammaproteobacterium Halomonas anticariensis FP35.</title>
        <authorList>
            <person name="Tahrioui A."/>
            <person name="Quesada E."/>
            <person name="Llamas I."/>
        </authorList>
    </citation>
    <scope>NUCLEOTIDE SEQUENCE [LARGE SCALE GENOMIC DNA]</scope>
    <source>
        <strain evidence="6">DSM 16096 / CECT 5854 / LMG 22089 / FP35</strain>
    </source>
</reference>
<sequence>MSSQHSTSSNRDSVIPMPGTDAIVKDFSTHQCPTVDQQDRRVPVNLRQSGPTPVEMLISTRVRKSPFWHLSHQAGCWRATVYNRIYHPRGYVRPEDGGAMVEYDSLVHDVTMWNVAVERQIQVKGPDALAFVDHVITRNASAIAPMRGKYVILCNEEGGIINDPVLLRVAEDEFWFSISDSDLELWLKGVNVGLRYNVTIGEIDVAPVQIQGPKSEALMVDLVGDEVRHIPYYGLMEAKIGDRDVIISQTGFTGEKGYEIYLKNATLNPDDMWNTVLAAGEKHNLRVIAPAHHRRIAAGILSWGQDLDQETLPFQCNLGYQIPRQKDADYIGRAALERVRAELDQGRYPFRNILVGMVLGGKPIDDYAPDFWLISDENGGDPVGYVTSPWYSPELGTNIAMGYVPVELQAIGTPLKVWLPEPYAETPGVPVDAAVVEMPFRASVNPNAREIAKARGLDASS</sequence>
<dbReference type="PANTHER" id="PTHR43757:SF2">
    <property type="entry name" value="AMINOMETHYLTRANSFERASE, MITOCHONDRIAL"/>
    <property type="match status" value="1"/>
</dbReference>
<dbReference type="InterPro" id="IPR028896">
    <property type="entry name" value="GcvT/YgfZ/DmdA"/>
</dbReference>
<evidence type="ECO:0000256" key="1">
    <source>
        <dbReference type="ARBA" id="ARBA00022576"/>
    </source>
</evidence>
<keyword evidence="6" id="KW-1185">Reference proteome</keyword>
<comment type="caution">
    <text evidence="5">The sequence shown here is derived from an EMBL/GenBank/DDBJ whole genome shotgun (WGS) entry which is preliminary data.</text>
</comment>
<dbReference type="PANTHER" id="PTHR43757">
    <property type="entry name" value="AMINOMETHYLTRANSFERASE"/>
    <property type="match status" value="1"/>
</dbReference>
<dbReference type="PATRIC" id="fig|1121939.11.peg.892"/>
<proteinExistence type="predicted"/>
<dbReference type="InterPro" id="IPR006222">
    <property type="entry name" value="GCVT_N"/>
</dbReference>
<feature type="region of interest" description="Disordered" evidence="2">
    <location>
        <begin position="1"/>
        <end position="20"/>
    </location>
</feature>
<evidence type="ECO:0000259" key="3">
    <source>
        <dbReference type="Pfam" id="PF01571"/>
    </source>
</evidence>
<dbReference type="SUPFAM" id="SSF103025">
    <property type="entry name" value="Folate-binding domain"/>
    <property type="match status" value="1"/>
</dbReference>
<dbReference type="InterPro" id="IPR013977">
    <property type="entry name" value="GcvT_C"/>
</dbReference>